<evidence type="ECO:0000313" key="1">
    <source>
        <dbReference type="EMBL" id="PGH31949.1"/>
    </source>
</evidence>
<name>A0A2B7ZFH7_9EURO</name>
<gene>
    <name evidence="1" type="ORF">GX50_05277</name>
</gene>
<organism evidence="1 2">
    <name type="scientific">[Emmonsia] crescens</name>
    <dbReference type="NCBI Taxonomy" id="73230"/>
    <lineage>
        <taxon>Eukaryota</taxon>
        <taxon>Fungi</taxon>
        <taxon>Dikarya</taxon>
        <taxon>Ascomycota</taxon>
        <taxon>Pezizomycotina</taxon>
        <taxon>Eurotiomycetes</taxon>
        <taxon>Eurotiomycetidae</taxon>
        <taxon>Onygenales</taxon>
        <taxon>Ajellomycetaceae</taxon>
        <taxon>Emergomyces</taxon>
    </lineage>
</organism>
<dbReference type="EMBL" id="PDND01000109">
    <property type="protein sequence ID" value="PGH31949.1"/>
    <property type="molecule type" value="Genomic_DNA"/>
</dbReference>
<keyword evidence="2" id="KW-1185">Reference proteome</keyword>
<sequence length="74" mass="8828">MGNERSEERTTALHQLKVALKEKIGRDQVLPSFWVSVRSQMYPNGRRWSLFWSWSPVPKWRGFAQNRQLNLVNQ</sequence>
<dbReference type="Proteomes" id="UP000226031">
    <property type="component" value="Unassembled WGS sequence"/>
</dbReference>
<evidence type="ECO:0000313" key="2">
    <source>
        <dbReference type="Proteomes" id="UP000226031"/>
    </source>
</evidence>
<accession>A0A2B7ZFH7</accession>
<proteinExistence type="predicted"/>
<protein>
    <submittedName>
        <fullName evidence="1">Uncharacterized protein</fullName>
    </submittedName>
</protein>
<reference evidence="1 2" key="1">
    <citation type="submission" date="2017-10" db="EMBL/GenBank/DDBJ databases">
        <title>Comparative genomics in systemic dimorphic fungi from Ajellomycetaceae.</title>
        <authorList>
            <person name="Munoz J.F."/>
            <person name="Mcewen J.G."/>
            <person name="Clay O.K."/>
            <person name="Cuomo C.A."/>
        </authorList>
    </citation>
    <scope>NUCLEOTIDE SEQUENCE [LARGE SCALE GENOMIC DNA]</scope>
    <source>
        <strain evidence="1 2">UAMH4076</strain>
    </source>
</reference>
<dbReference type="AlphaFoldDB" id="A0A2B7ZFH7"/>
<comment type="caution">
    <text evidence="1">The sequence shown here is derived from an EMBL/GenBank/DDBJ whole genome shotgun (WGS) entry which is preliminary data.</text>
</comment>